<proteinExistence type="predicted"/>
<name>A0A7I4YMM3_HAECO</name>
<organism evidence="1 2">
    <name type="scientific">Haemonchus contortus</name>
    <name type="common">Barber pole worm</name>
    <dbReference type="NCBI Taxonomy" id="6289"/>
    <lineage>
        <taxon>Eukaryota</taxon>
        <taxon>Metazoa</taxon>
        <taxon>Ecdysozoa</taxon>
        <taxon>Nematoda</taxon>
        <taxon>Chromadorea</taxon>
        <taxon>Rhabditida</taxon>
        <taxon>Rhabditina</taxon>
        <taxon>Rhabditomorpha</taxon>
        <taxon>Strongyloidea</taxon>
        <taxon>Trichostrongylidae</taxon>
        <taxon>Haemonchus</taxon>
    </lineage>
</organism>
<dbReference type="WBParaSite" id="HCON_00110010-00001">
    <property type="protein sequence ID" value="HCON_00110010-00001"/>
    <property type="gene ID" value="HCON_00110010"/>
</dbReference>
<keyword evidence="1" id="KW-1185">Reference proteome</keyword>
<protein>
    <submittedName>
        <fullName evidence="2">Uncharacterized protein</fullName>
    </submittedName>
</protein>
<accession>A0A7I4YMM3</accession>
<sequence>MYVRNNIEGDICSCDAAWSPSHLQKKRPRVELSTRTDSAIDALPGKWTGLTAWLLLPQRSWSRRQQRYPETSAQVVQPNEKYVTRNMEESFEQRQQRQPDPCKLETSCVENTRLESHQV</sequence>
<dbReference type="AlphaFoldDB" id="A0A7I4YMM3"/>
<dbReference type="Proteomes" id="UP000025227">
    <property type="component" value="Unplaced"/>
</dbReference>
<reference evidence="2" key="1">
    <citation type="submission" date="2020-12" db="UniProtKB">
        <authorList>
            <consortium name="WormBaseParasite"/>
        </authorList>
    </citation>
    <scope>IDENTIFICATION</scope>
    <source>
        <strain evidence="2">MHco3</strain>
    </source>
</reference>
<evidence type="ECO:0000313" key="1">
    <source>
        <dbReference type="Proteomes" id="UP000025227"/>
    </source>
</evidence>
<evidence type="ECO:0000313" key="2">
    <source>
        <dbReference type="WBParaSite" id="HCON_00110010-00001"/>
    </source>
</evidence>